<dbReference type="Pfam" id="PF01018">
    <property type="entry name" value="GTP1_OBG"/>
    <property type="match status" value="1"/>
</dbReference>
<evidence type="ECO:0000256" key="4">
    <source>
        <dbReference type="ARBA" id="ARBA00022723"/>
    </source>
</evidence>
<keyword evidence="3 9" id="KW-0963">Cytoplasm</keyword>
<dbReference type="Gene3D" id="2.70.210.12">
    <property type="entry name" value="GTP1/OBG domain"/>
    <property type="match status" value="1"/>
</dbReference>
<dbReference type="InterPro" id="IPR036346">
    <property type="entry name" value="GTP-bd_prot_GTP1/OBG_C_sf"/>
</dbReference>
<comment type="subunit">
    <text evidence="9">Monomer.</text>
</comment>
<dbReference type="EC" id="3.6.5.-" evidence="9"/>
<dbReference type="NCBIfam" id="NF008955">
    <property type="entry name" value="PRK12297.1"/>
    <property type="match status" value="1"/>
</dbReference>
<keyword evidence="7 9" id="KW-0460">Magnesium</keyword>
<dbReference type="PANTHER" id="PTHR11702:SF31">
    <property type="entry name" value="MITOCHONDRIAL RIBOSOME-ASSOCIATED GTPASE 2"/>
    <property type="match status" value="1"/>
</dbReference>
<sequence>MTTFVDRVELHVAAGNGGHGCASVHREKFKPLGGPDGGNGGEGGSVTLVVDANVTTLLEYHHSPKRKAGNGKPGAGGNRTGATGEDIVLPVPDGTVVLDKKGNVLADLVGHGTTFIAAAGGRGGLGNAALASARRKAPGFALLGEPGEARDIVMELKSVADVALVGYPSAGKSSLIAVLSAARPKIADYPFTTLVPNLGVVTAGETVYTVADVPGLIPGASQGKGLGLEFLRHVERCSVLVHVLDSATLEPGRDPLTDLEAIETELSQYGGLEDRPRIVALNKVDVPDGQDIADLTRASLEERGYRVFEVSAASRKGLRELSYAMAGIVAEARAAKPVQESTRIVLRPTAVDDAGFTVTEEDGAYRVRGTKPERWVRQTDFSNDEAVGYLADRLARLGVEDQLWKAGAHEGDTVIIGPDENAVVFDWEPTMAAGAEMLGRRGEDHRFETPRPAVDRRRDKLKGRDAAEAEYLAFEALSSSRPAELGEDEDE</sequence>
<keyword evidence="6 9" id="KW-0378">Hydrolase</keyword>
<comment type="cofactor">
    <cofactor evidence="1 9">
        <name>Mg(2+)</name>
        <dbReference type="ChEBI" id="CHEBI:18420"/>
    </cofactor>
</comment>
<dbReference type="Gene3D" id="3.30.300.350">
    <property type="entry name" value="GTP-binding protein OBG, C-terminal domain"/>
    <property type="match status" value="1"/>
</dbReference>
<dbReference type="CDD" id="cd01898">
    <property type="entry name" value="Obg"/>
    <property type="match status" value="1"/>
</dbReference>
<evidence type="ECO:0000256" key="2">
    <source>
        <dbReference type="ARBA" id="ARBA00007699"/>
    </source>
</evidence>
<dbReference type="InterPro" id="IPR045086">
    <property type="entry name" value="OBG_GTPase"/>
</dbReference>
<dbReference type="InterPro" id="IPR014100">
    <property type="entry name" value="GTP-bd_Obg/CgtA"/>
</dbReference>
<dbReference type="InterPro" id="IPR006073">
    <property type="entry name" value="GTP-bd"/>
</dbReference>
<feature type="domain" description="Obg" evidence="13">
    <location>
        <begin position="2"/>
        <end position="159"/>
    </location>
</feature>
<feature type="binding site" evidence="9">
    <location>
        <begin position="212"/>
        <end position="215"/>
    </location>
    <ligand>
        <name>GTP</name>
        <dbReference type="ChEBI" id="CHEBI:37565"/>
    </ligand>
</feature>
<evidence type="ECO:0000259" key="12">
    <source>
        <dbReference type="PROSITE" id="PS51881"/>
    </source>
</evidence>
<gene>
    <name evidence="14" type="primary">obgE</name>
    <name evidence="14" type="synonym">cgtA</name>
    <name evidence="9 14" type="synonym">obg</name>
    <name evidence="14" type="synonym">yhbZ</name>
    <name evidence="14" type="ORF">C7C46_20325</name>
</gene>
<reference evidence="14 15" key="1">
    <citation type="submission" date="2018-03" db="EMBL/GenBank/DDBJ databases">
        <title>Bioinformatic expansion and discovery of thiopeptide antibiotics.</title>
        <authorList>
            <person name="Schwalen C.J."/>
            <person name="Hudson G.A."/>
            <person name="Mitchell D.A."/>
        </authorList>
    </citation>
    <scope>NUCLEOTIDE SEQUENCE [LARGE SCALE GENOMIC DNA]</scope>
    <source>
        <strain evidence="14 15">ATCC 21389</strain>
    </source>
</reference>
<dbReference type="PANTHER" id="PTHR11702">
    <property type="entry name" value="DEVELOPMENTALLY REGULATED GTP-BINDING PROTEIN-RELATED"/>
    <property type="match status" value="1"/>
</dbReference>
<dbReference type="GO" id="GO:0005525">
    <property type="term" value="F:GTP binding"/>
    <property type="evidence" value="ECO:0007669"/>
    <property type="project" value="UniProtKB-UniRule"/>
</dbReference>
<evidence type="ECO:0000256" key="9">
    <source>
        <dbReference type="HAMAP-Rule" id="MF_01454"/>
    </source>
</evidence>
<evidence type="ECO:0000313" key="15">
    <source>
        <dbReference type="Proteomes" id="UP000248039"/>
    </source>
</evidence>
<dbReference type="InterPro" id="IPR015349">
    <property type="entry name" value="OCT_dom"/>
</dbReference>
<dbReference type="GO" id="GO:0042254">
    <property type="term" value="P:ribosome biogenesis"/>
    <property type="evidence" value="ECO:0007669"/>
    <property type="project" value="UniProtKB-UniRule"/>
</dbReference>
<dbReference type="GO" id="GO:0003924">
    <property type="term" value="F:GTPase activity"/>
    <property type="evidence" value="ECO:0007669"/>
    <property type="project" value="UniProtKB-UniRule"/>
</dbReference>
<dbReference type="FunFam" id="2.70.210.12:FF:000001">
    <property type="entry name" value="GTPase Obg"/>
    <property type="match status" value="1"/>
</dbReference>
<dbReference type="PROSITE" id="PS51883">
    <property type="entry name" value="OBG"/>
    <property type="match status" value="1"/>
</dbReference>
<dbReference type="PROSITE" id="PS51710">
    <property type="entry name" value="G_OBG"/>
    <property type="match status" value="1"/>
</dbReference>
<feature type="binding site" evidence="9">
    <location>
        <position position="193"/>
    </location>
    <ligand>
        <name>Mg(2+)</name>
        <dbReference type="ChEBI" id="CHEBI:18420"/>
    </ligand>
</feature>
<feature type="binding site" evidence="9">
    <location>
        <begin position="311"/>
        <end position="313"/>
    </location>
    <ligand>
        <name>GTP</name>
        <dbReference type="ChEBI" id="CHEBI:37565"/>
    </ligand>
</feature>
<evidence type="ECO:0000256" key="1">
    <source>
        <dbReference type="ARBA" id="ARBA00001946"/>
    </source>
</evidence>
<comment type="function">
    <text evidence="9">An essential GTPase which binds GTP, GDP and possibly (p)ppGpp with moderate affinity, with high nucleotide exchange rates and a fairly low GTP hydrolysis rate. Plays a role in control of the cell cycle, stress response, ribosome biogenesis and in those bacteria that undergo differentiation, in morphogenesis control.</text>
</comment>
<evidence type="ECO:0000259" key="11">
    <source>
        <dbReference type="PROSITE" id="PS51710"/>
    </source>
</evidence>
<evidence type="ECO:0000256" key="5">
    <source>
        <dbReference type="ARBA" id="ARBA00022741"/>
    </source>
</evidence>
<dbReference type="Proteomes" id="UP000248039">
    <property type="component" value="Unassembled WGS sequence"/>
</dbReference>
<feature type="binding site" evidence="9">
    <location>
        <begin position="282"/>
        <end position="285"/>
    </location>
    <ligand>
        <name>GTP</name>
        <dbReference type="ChEBI" id="CHEBI:37565"/>
    </ligand>
</feature>
<evidence type="ECO:0000259" key="13">
    <source>
        <dbReference type="PROSITE" id="PS51883"/>
    </source>
</evidence>
<name>A0A2V4N6C9_9ACTN</name>
<dbReference type="GO" id="GO:0000287">
    <property type="term" value="F:magnesium ion binding"/>
    <property type="evidence" value="ECO:0007669"/>
    <property type="project" value="InterPro"/>
</dbReference>
<feature type="domain" description="OCT" evidence="12">
    <location>
        <begin position="348"/>
        <end position="429"/>
    </location>
</feature>
<dbReference type="Gene3D" id="3.40.50.300">
    <property type="entry name" value="P-loop containing nucleotide triphosphate hydrolases"/>
    <property type="match status" value="1"/>
</dbReference>
<dbReference type="RefSeq" id="WP_110671303.1">
    <property type="nucleotide sequence ID" value="NZ_PYBW01000074.1"/>
</dbReference>
<evidence type="ECO:0000256" key="7">
    <source>
        <dbReference type="ARBA" id="ARBA00022842"/>
    </source>
</evidence>
<feature type="binding site" evidence="9">
    <location>
        <begin position="166"/>
        <end position="173"/>
    </location>
    <ligand>
        <name>GTP</name>
        <dbReference type="ChEBI" id="CHEBI:37565"/>
    </ligand>
</feature>
<dbReference type="NCBIfam" id="TIGR02729">
    <property type="entry name" value="Obg_CgtA"/>
    <property type="match status" value="1"/>
</dbReference>
<dbReference type="EMBL" id="PYBW01000074">
    <property type="protein sequence ID" value="PYC77079.1"/>
    <property type="molecule type" value="Genomic_DNA"/>
</dbReference>
<feature type="domain" description="OBG-type G" evidence="11">
    <location>
        <begin position="160"/>
        <end position="330"/>
    </location>
</feature>
<evidence type="ECO:0000256" key="10">
    <source>
        <dbReference type="SAM" id="MobiDB-lite"/>
    </source>
</evidence>
<dbReference type="GO" id="GO:0005737">
    <property type="term" value="C:cytoplasm"/>
    <property type="evidence" value="ECO:0007669"/>
    <property type="project" value="UniProtKB-SubCell"/>
</dbReference>
<dbReference type="SUPFAM" id="SSF102741">
    <property type="entry name" value="Obg GTP-binding protein C-terminal domain"/>
    <property type="match status" value="1"/>
</dbReference>
<keyword evidence="8 9" id="KW-0342">GTP-binding</keyword>
<dbReference type="NCBIfam" id="NF008956">
    <property type="entry name" value="PRK12299.1"/>
    <property type="match status" value="1"/>
</dbReference>
<dbReference type="InterPro" id="IPR031167">
    <property type="entry name" value="G_OBG"/>
</dbReference>
<keyword evidence="4 9" id="KW-0479">Metal-binding</keyword>
<dbReference type="SUPFAM" id="SSF52540">
    <property type="entry name" value="P-loop containing nucleoside triphosphate hydrolases"/>
    <property type="match status" value="1"/>
</dbReference>
<dbReference type="PROSITE" id="PS00905">
    <property type="entry name" value="GTP1_OBG"/>
    <property type="match status" value="1"/>
</dbReference>
<dbReference type="NCBIfam" id="NF008954">
    <property type="entry name" value="PRK12296.1"/>
    <property type="match status" value="1"/>
</dbReference>
<dbReference type="AlphaFoldDB" id="A0A2V4N6C9"/>
<dbReference type="PRINTS" id="PR00326">
    <property type="entry name" value="GTP1OBG"/>
</dbReference>
<keyword evidence="15" id="KW-1185">Reference proteome</keyword>
<comment type="caution">
    <text evidence="14">The sequence shown here is derived from an EMBL/GenBank/DDBJ whole genome shotgun (WGS) entry which is preliminary data.</text>
</comment>
<organism evidence="14 15">
    <name type="scientific">Streptomyces tateyamensis</name>
    <dbReference type="NCBI Taxonomy" id="565073"/>
    <lineage>
        <taxon>Bacteria</taxon>
        <taxon>Bacillati</taxon>
        <taxon>Actinomycetota</taxon>
        <taxon>Actinomycetes</taxon>
        <taxon>Kitasatosporales</taxon>
        <taxon>Streptomycetaceae</taxon>
        <taxon>Streptomyces</taxon>
    </lineage>
</organism>
<dbReference type="InterPro" id="IPR027417">
    <property type="entry name" value="P-loop_NTPase"/>
</dbReference>
<dbReference type="SUPFAM" id="SSF82051">
    <property type="entry name" value="Obg GTP-binding protein N-terminal domain"/>
    <property type="match status" value="1"/>
</dbReference>
<comment type="subcellular location">
    <subcellularLocation>
        <location evidence="9">Cytoplasm</location>
    </subcellularLocation>
</comment>
<dbReference type="InterPro" id="IPR006169">
    <property type="entry name" value="GTP1_OBG_dom"/>
</dbReference>
<feature type="binding site" evidence="9">
    <location>
        <begin position="191"/>
        <end position="195"/>
    </location>
    <ligand>
        <name>GTP</name>
        <dbReference type="ChEBI" id="CHEBI:37565"/>
    </ligand>
</feature>
<dbReference type="PROSITE" id="PS51881">
    <property type="entry name" value="OCT"/>
    <property type="match status" value="1"/>
</dbReference>
<keyword evidence="5 9" id="KW-0547">Nucleotide-binding</keyword>
<dbReference type="InterPro" id="IPR006074">
    <property type="entry name" value="GTP1-OBG_CS"/>
</dbReference>
<proteinExistence type="inferred from homology"/>
<evidence type="ECO:0000256" key="6">
    <source>
        <dbReference type="ARBA" id="ARBA00022801"/>
    </source>
</evidence>
<dbReference type="NCBIfam" id="TIGR03595">
    <property type="entry name" value="Obg_CgtA_exten"/>
    <property type="match status" value="1"/>
</dbReference>
<protein>
    <recommendedName>
        <fullName evidence="9">GTPase Obg</fullName>
        <ecNumber evidence="9">3.6.5.-</ecNumber>
    </recommendedName>
    <alternativeName>
        <fullName evidence="9">GTP-binding protein Obg</fullName>
    </alternativeName>
</protein>
<dbReference type="OrthoDB" id="9807318at2"/>
<feature type="region of interest" description="Disordered" evidence="10">
    <location>
        <begin position="61"/>
        <end position="86"/>
    </location>
</feature>
<evidence type="ECO:0000256" key="3">
    <source>
        <dbReference type="ARBA" id="ARBA00022490"/>
    </source>
</evidence>
<comment type="similarity">
    <text evidence="2 9">Belongs to the TRAFAC class OBG-HflX-like GTPase superfamily. OBG GTPase family.</text>
</comment>
<evidence type="ECO:0000256" key="8">
    <source>
        <dbReference type="ARBA" id="ARBA00023134"/>
    </source>
</evidence>
<dbReference type="Pfam" id="PF09269">
    <property type="entry name" value="DUF1967"/>
    <property type="match status" value="1"/>
</dbReference>
<feature type="binding site" evidence="9">
    <location>
        <position position="173"/>
    </location>
    <ligand>
        <name>Mg(2+)</name>
        <dbReference type="ChEBI" id="CHEBI:18420"/>
    </ligand>
</feature>
<dbReference type="HAMAP" id="MF_01454">
    <property type="entry name" value="GTPase_Obg"/>
    <property type="match status" value="1"/>
</dbReference>
<accession>A0A2V4N6C9</accession>
<dbReference type="Pfam" id="PF01926">
    <property type="entry name" value="MMR_HSR1"/>
    <property type="match status" value="1"/>
</dbReference>
<dbReference type="InterPro" id="IPR036726">
    <property type="entry name" value="GTP1_OBG_dom_sf"/>
</dbReference>
<evidence type="ECO:0000313" key="14">
    <source>
        <dbReference type="EMBL" id="PYC77079.1"/>
    </source>
</evidence>